<evidence type="ECO:0000256" key="1">
    <source>
        <dbReference type="ARBA" id="ARBA00004752"/>
    </source>
</evidence>
<keyword evidence="12" id="KW-0961">Cell wall biogenesis/degradation</keyword>
<dbReference type="SUPFAM" id="SSF56601">
    <property type="entry name" value="beta-lactamase/transpeptidase-like"/>
    <property type="match status" value="1"/>
</dbReference>
<evidence type="ECO:0000256" key="16">
    <source>
        <dbReference type="SAM" id="Phobius"/>
    </source>
</evidence>
<dbReference type="InterPro" id="IPR001264">
    <property type="entry name" value="Glyco_trans_51"/>
</dbReference>
<dbReference type="PANTHER" id="PTHR32282:SF33">
    <property type="entry name" value="PEPTIDOGLYCAN GLYCOSYLTRANSFERASE"/>
    <property type="match status" value="1"/>
</dbReference>
<evidence type="ECO:0000259" key="17">
    <source>
        <dbReference type="Pfam" id="PF00905"/>
    </source>
</evidence>
<keyword evidence="6" id="KW-0328">Glycosyltransferase</keyword>
<evidence type="ECO:0000256" key="6">
    <source>
        <dbReference type="ARBA" id="ARBA00022676"/>
    </source>
</evidence>
<dbReference type="InterPro" id="IPR001460">
    <property type="entry name" value="PCN-bd_Tpept"/>
</dbReference>
<keyword evidence="5" id="KW-0645">Protease</keyword>
<evidence type="ECO:0000256" key="8">
    <source>
        <dbReference type="ARBA" id="ARBA00022801"/>
    </source>
</evidence>
<comment type="catalytic activity">
    <reaction evidence="13">
        <text>Preferential cleavage: (Ac)2-L-Lys-D-Ala-|-D-Ala. Also transpeptidation of peptidyl-alanyl moieties that are N-acyl substituents of D-alanine.</text>
        <dbReference type="EC" id="3.4.16.4"/>
    </reaction>
</comment>
<evidence type="ECO:0000256" key="3">
    <source>
        <dbReference type="ARBA" id="ARBA00007739"/>
    </source>
</evidence>
<dbReference type="KEGG" id="agl:PYTT_0375"/>
<comment type="similarity">
    <text evidence="3">In the N-terminal section; belongs to the glycosyltransferase 51 family.</text>
</comment>
<proteinExistence type="inferred from homology"/>
<dbReference type="SUPFAM" id="SSF53955">
    <property type="entry name" value="Lysozyme-like"/>
    <property type="match status" value="1"/>
</dbReference>
<keyword evidence="9" id="KW-0133">Cell shape</keyword>
<evidence type="ECO:0000256" key="5">
    <source>
        <dbReference type="ARBA" id="ARBA00022670"/>
    </source>
</evidence>
<evidence type="ECO:0000313" key="19">
    <source>
        <dbReference type="EMBL" id="SEH74164.1"/>
    </source>
</evidence>
<dbReference type="OrthoDB" id="9766909at2"/>
<dbReference type="Pfam" id="PF00912">
    <property type="entry name" value="Transgly"/>
    <property type="match status" value="1"/>
</dbReference>
<feature type="transmembrane region" description="Helical" evidence="16">
    <location>
        <begin position="83"/>
        <end position="100"/>
    </location>
</feature>
<feature type="domain" description="Penicillin-binding protein transpeptidase" evidence="17">
    <location>
        <begin position="454"/>
        <end position="732"/>
    </location>
</feature>
<dbReference type="InterPro" id="IPR036950">
    <property type="entry name" value="PBP_transglycosylase"/>
</dbReference>
<dbReference type="PANTHER" id="PTHR32282">
    <property type="entry name" value="BINDING PROTEIN TRANSPEPTIDASE, PUTATIVE-RELATED"/>
    <property type="match status" value="1"/>
</dbReference>
<gene>
    <name evidence="19" type="ORF">PYTT_0375</name>
</gene>
<keyword evidence="20" id="KW-1185">Reference proteome</keyword>
<evidence type="ECO:0000256" key="10">
    <source>
        <dbReference type="ARBA" id="ARBA00022984"/>
    </source>
</evidence>
<dbReference type="GO" id="GO:0008360">
    <property type="term" value="P:regulation of cell shape"/>
    <property type="evidence" value="ECO:0007669"/>
    <property type="project" value="UniProtKB-KW"/>
</dbReference>
<feature type="transmembrane region" description="Helical" evidence="16">
    <location>
        <begin position="112"/>
        <end position="132"/>
    </location>
</feature>
<dbReference type="GO" id="GO:0030288">
    <property type="term" value="C:outer membrane-bounded periplasmic space"/>
    <property type="evidence" value="ECO:0007669"/>
    <property type="project" value="TreeGrafter"/>
</dbReference>
<dbReference type="GO" id="GO:0008955">
    <property type="term" value="F:peptidoglycan glycosyltransferase activity"/>
    <property type="evidence" value="ECO:0007669"/>
    <property type="project" value="UniProtKB-EC"/>
</dbReference>
<keyword evidence="16" id="KW-1133">Transmembrane helix</keyword>
<dbReference type="Proteomes" id="UP000176204">
    <property type="component" value="Chromosome I"/>
</dbReference>
<evidence type="ECO:0000256" key="12">
    <source>
        <dbReference type="ARBA" id="ARBA00023316"/>
    </source>
</evidence>
<evidence type="ECO:0000256" key="9">
    <source>
        <dbReference type="ARBA" id="ARBA00022960"/>
    </source>
</evidence>
<keyword evidence="16" id="KW-0812">Transmembrane</keyword>
<evidence type="ECO:0000256" key="7">
    <source>
        <dbReference type="ARBA" id="ARBA00022679"/>
    </source>
</evidence>
<keyword evidence="11" id="KW-0511">Multifunctional enzyme</keyword>
<dbReference type="GO" id="GO:0008658">
    <property type="term" value="F:penicillin binding"/>
    <property type="evidence" value="ECO:0007669"/>
    <property type="project" value="InterPro"/>
</dbReference>
<dbReference type="InterPro" id="IPR012338">
    <property type="entry name" value="Beta-lactam/transpept-like"/>
</dbReference>
<comment type="similarity">
    <text evidence="2">In the C-terminal section; belongs to the transpeptidase family.</text>
</comment>
<keyword evidence="7" id="KW-0808">Transferase</keyword>
<evidence type="ECO:0000256" key="13">
    <source>
        <dbReference type="ARBA" id="ARBA00034000"/>
    </source>
</evidence>
<dbReference type="InterPro" id="IPR023346">
    <property type="entry name" value="Lysozyme-like_dom_sf"/>
</dbReference>
<dbReference type="GO" id="GO:0071555">
    <property type="term" value="P:cell wall organization"/>
    <property type="evidence" value="ECO:0007669"/>
    <property type="project" value="UniProtKB-KW"/>
</dbReference>
<keyword evidence="16" id="KW-0472">Membrane</keyword>
<evidence type="ECO:0000256" key="2">
    <source>
        <dbReference type="ARBA" id="ARBA00007090"/>
    </source>
</evidence>
<protein>
    <submittedName>
        <fullName evidence="19">Transglycosylase</fullName>
    </submittedName>
</protein>
<keyword evidence="10" id="KW-0573">Peptidoglycan synthesis</keyword>
<dbReference type="EMBL" id="LT629973">
    <property type="protein sequence ID" value="SEH74164.1"/>
    <property type="molecule type" value="Genomic_DNA"/>
</dbReference>
<dbReference type="AlphaFoldDB" id="A0A1H6KMU9"/>
<dbReference type="InterPro" id="IPR050396">
    <property type="entry name" value="Glycosyltr_51/Transpeptidase"/>
</dbReference>
<dbReference type="FunFam" id="1.10.3810.10:FF:000001">
    <property type="entry name" value="Penicillin-binding protein 1A"/>
    <property type="match status" value="1"/>
</dbReference>
<dbReference type="GO" id="GO:0006508">
    <property type="term" value="P:proteolysis"/>
    <property type="evidence" value="ECO:0007669"/>
    <property type="project" value="UniProtKB-KW"/>
</dbReference>
<keyword evidence="4" id="KW-0121">Carboxypeptidase</keyword>
<feature type="region of interest" description="Disordered" evidence="15">
    <location>
        <begin position="521"/>
        <end position="543"/>
    </location>
</feature>
<comment type="pathway">
    <text evidence="1">Cell wall biogenesis; peptidoglycan biosynthesis.</text>
</comment>
<sequence>MAPPRYKNERDEGAQPDWSASAGRSVPPAPAEERTPAPRRKPSGNNASRRVVSARKASRRKEERTVIDDLKAPSKKGWTPLKAIFFFVFLPFQIIGMMTRKMHWFIMWPLRALLSIGFVGAVIAAILIIVYGTQSKQYDISQIVRMPERTIVLDRKGREIGTLHGENRRIVELNEVPQVFLDAVMLREDKRFFEHGGVDWWGVGRAVQQVARHHRATQGASTLTMQLAKTTYNHQDRNIQAKFLEVALAMRIEATYSKKEILKAYINRIFWGHTFLGISAAAHGYFDKEPIDLTVGESAMLAGIIFGPNEFSPYRNPEGAKEKRDIVLKILLDEGKITSEQYKTALAEPIATKRPVQRGEENYALDLIRREVDHIFDVLDAQNQEVKDDTIYRGGLIIRTTLDLDLQNAAIDSMNKHLNELEARRGYKHPTRQQYLALGKEERAKKLPDYVQSAAVVIDNSSGALLAVVGGRDGEESRFNRAIQARRQVGSLFKPFVYSAYFEHGGNPDSTISDGPIARGEIAGGGSWSPRNADGQSHGMRPASYGLLKSRNTMSVRVGNRAGLDKVIGLAQLAGFQGKIYRSPTMYLGTWEASPLDIAGAYTIFANGGVRPSPYIIESISEKAHNGETRERPIFNTRKVSRRVCTQRTANITSSILQQITKPGGTAGQTARLGFKAPCGGKTGTTNKYMNAWFCGFSSSVTTSVWVGFDKQRTIVDRGYGGTLALPIWVDIMLASQKCGYPQETISKTPKTSTAVLRLCRESGCIAHTGCEAAKAAYYETMPGIVPEKGICTKHTPIAEEVGENGPDNGAPTAEPVLSDEAPNAEEPVPNALEVPDNEPPTAQEVPD</sequence>
<evidence type="ECO:0000256" key="4">
    <source>
        <dbReference type="ARBA" id="ARBA00022645"/>
    </source>
</evidence>
<dbReference type="RefSeq" id="WP_071133232.1">
    <property type="nucleotide sequence ID" value="NZ_LT629973.1"/>
</dbReference>
<name>A0A1H6KMU9_9BACT</name>
<keyword evidence="8" id="KW-0378">Hydrolase</keyword>
<accession>A0A1H6KMU9</accession>
<dbReference type="GO" id="GO:0009252">
    <property type="term" value="P:peptidoglycan biosynthetic process"/>
    <property type="evidence" value="ECO:0007669"/>
    <property type="project" value="UniProtKB-KW"/>
</dbReference>
<feature type="region of interest" description="Disordered" evidence="15">
    <location>
        <begin position="800"/>
        <end position="848"/>
    </location>
</feature>
<feature type="domain" description="Glycosyl transferase family 51" evidence="18">
    <location>
        <begin position="157"/>
        <end position="329"/>
    </location>
</feature>
<evidence type="ECO:0000256" key="11">
    <source>
        <dbReference type="ARBA" id="ARBA00023268"/>
    </source>
</evidence>
<dbReference type="STRING" id="1679444.PYTT_0375"/>
<organism evidence="19 20">
    <name type="scientific">Akkermansia glycaniphila</name>
    <dbReference type="NCBI Taxonomy" id="1679444"/>
    <lineage>
        <taxon>Bacteria</taxon>
        <taxon>Pseudomonadati</taxon>
        <taxon>Verrucomicrobiota</taxon>
        <taxon>Verrucomicrobiia</taxon>
        <taxon>Verrucomicrobiales</taxon>
        <taxon>Akkermansiaceae</taxon>
        <taxon>Akkermansia</taxon>
    </lineage>
</organism>
<dbReference type="Gene3D" id="3.40.710.10">
    <property type="entry name" value="DD-peptidase/beta-lactamase superfamily"/>
    <property type="match status" value="1"/>
</dbReference>
<evidence type="ECO:0000313" key="20">
    <source>
        <dbReference type="Proteomes" id="UP000176204"/>
    </source>
</evidence>
<feature type="compositionally biased region" description="Basic and acidic residues" evidence="15">
    <location>
        <begin position="1"/>
        <end position="13"/>
    </location>
</feature>
<dbReference type="Pfam" id="PF00905">
    <property type="entry name" value="Transpeptidase"/>
    <property type="match status" value="1"/>
</dbReference>
<comment type="catalytic activity">
    <reaction evidence="14">
        <text>[GlcNAc-(1-&gt;4)-Mur2Ac(oyl-L-Ala-gamma-D-Glu-L-Lys-D-Ala-D-Ala)](n)-di-trans,octa-cis-undecaprenyl diphosphate + beta-D-GlcNAc-(1-&gt;4)-Mur2Ac(oyl-L-Ala-gamma-D-Glu-L-Lys-D-Ala-D-Ala)-di-trans,octa-cis-undecaprenyl diphosphate = [GlcNAc-(1-&gt;4)-Mur2Ac(oyl-L-Ala-gamma-D-Glu-L-Lys-D-Ala-D-Ala)](n+1)-di-trans,octa-cis-undecaprenyl diphosphate + di-trans,octa-cis-undecaprenyl diphosphate + H(+)</text>
        <dbReference type="Rhea" id="RHEA:23708"/>
        <dbReference type="Rhea" id="RHEA-COMP:9602"/>
        <dbReference type="Rhea" id="RHEA-COMP:9603"/>
        <dbReference type="ChEBI" id="CHEBI:15378"/>
        <dbReference type="ChEBI" id="CHEBI:58405"/>
        <dbReference type="ChEBI" id="CHEBI:60033"/>
        <dbReference type="ChEBI" id="CHEBI:78435"/>
        <dbReference type="EC" id="2.4.99.28"/>
    </reaction>
</comment>
<evidence type="ECO:0000259" key="18">
    <source>
        <dbReference type="Pfam" id="PF00912"/>
    </source>
</evidence>
<dbReference type="Gene3D" id="1.10.3810.10">
    <property type="entry name" value="Biosynthetic peptidoglycan transglycosylase-like"/>
    <property type="match status" value="1"/>
</dbReference>
<dbReference type="GO" id="GO:0009002">
    <property type="term" value="F:serine-type D-Ala-D-Ala carboxypeptidase activity"/>
    <property type="evidence" value="ECO:0007669"/>
    <property type="project" value="UniProtKB-EC"/>
</dbReference>
<evidence type="ECO:0000256" key="15">
    <source>
        <dbReference type="SAM" id="MobiDB-lite"/>
    </source>
</evidence>
<feature type="region of interest" description="Disordered" evidence="15">
    <location>
        <begin position="1"/>
        <end position="65"/>
    </location>
</feature>
<evidence type="ECO:0000256" key="14">
    <source>
        <dbReference type="ARBA" id="ARBA00049902"/>
    </source>
</evidence>
<reference evidence="20" key="1">
    <citation type="submission" date="2016-09" db="EMBL/GenBank/DDBJ databases">
        <authorList>
            <person name="Koehorst J."/>
        </authorList>
    </citation>
    <scope>NUCLEOTIDE SEQUENCE [LARGE SCALE GENOMIC DNA]</scope>
</reference>